<sequence length="198" mass="21835">METVKVWDPLVRIVHWSLVVLVLGNLLNEDGSQLHRYMGYAAVALVVLRVLWGWIGSRHARFDDWFPWPSRLLPYLKALLAGHPPRHLGHNPAGAAMMLTLLALIVALGVTGWMMDLDAFWGEEWLENVHETLADVLLGCVAMHVLAALAMSWWHGENLPAGMIHGRKQSLSAPTEDEGTGNARVAGRGRSDSGGWAP</sequence>
<keyword evidence="5 7" id="KW-0472">Membrane</keyword>
<evidence type="ECO:0000256" key="4">
    <source>
        <dbReference type="ARBA" id="ARBA00022989"/>
    </source>
</evidence>
<dbReference type="Gene3D" id="1.20.950.20">
    <property type="entry name" value="Transmembrane di-heme cytochromes, Chain C"/>
    <property type="match status" value="1"/>
</dbReference>
<evidence type="ECO:0000259" key="8">
    <source>
        <dbReference type="Pfam" id="PF01292"/>
    </source>
</evidence>
<organism evidence="9 10">
    <name type="scientific">Chitiniphilus purpureus</name>
    <dbReference type="NCBI Taxonomy" id="2981137"/>
    <lineage>
        <taxon>Bacteria</taxon>
        <taxon>Pseudomonadati</taxon>
        <taxon>Pseudomonadota</taxon>
        <taxon>Betaproteobacteria</taxon>
        <taxon>Neisseriales</taxon>
        <taxon>Chitinibacteraceae</taxon>
        <taxon>Chitiniphilus</taxon>
    </lineage>
</organism>
<keyword evidence="4 7" id="KW-1133">Transmembrane helix</keyword>
<dbReference type="PANTHER" id="PTHR30485">
    <property type="entry name" value="NI/FE-HYDROGENASE 1 B-TYPE CYTOCHROME SUBUNIT"/>
    <property type="match status" value="1"/>
</dbReference>
<dbReference type="Pfam" id="PF01292">
    <property type="entry name" value="Ni_hydr_CYTB"/>
    <property type="match status" value="1"/>
</dbReference>
<evidence type="ECO:0000256" key="2">
    <source>
        <dbReference type="ARBA" id="ARBA00022475"/>
    </source>
</evidence>
<evidence type="ECO:0000313" key="10">
    <source>
        <dbReference type="Proteomes" id="UP001061302"/>
    </source>
</evidence>
<dbReference type="Proteomes" id="UP001061302">
    <property type="component" value="Chromosome"/>
</dbReference>
<keyword evidence="10" id="KW-1185">Reference proteome</keyword>
<dbReference type="InterPro" id="IPR011577">
    <property type="entry name" value="Cyt_b561_bac/Ni-Hgenase"/>
</dbReference>
<dbReference type="InterPro" id="IPR016174">
    <property type="entry name" value="Di-haem_cyt_TM"/>
</dbReference>
<evidence type="ECO:0000256" key="1">
    <source>
        <dbReference type="ARBA" id="ARBA00004651"/>
    </source>
</evidence>
<dbReference type="PANTHER" id="PTHR30485:SF2">
    <property type="entry name" value="BLL0597 PROTEIN"/>
    <property type="match status" value="1"/>
</dbReference>
<feature type="domain" description="Cytochrome b561 bacterial/Ni-hydrogenase" evidence="8">
    <location>
        <begin position="6"/>
        <end position="166"/>
    </location>
</feature>
<protein>
    <submittedName>
        <fullName evidence="9">Cytochrome b/b6 domain-containing protein</fullName>
    </submittedName>
</protein>
<gene>
    <name evidence="9" type="ORF">N8I74_02615</name>
</gene>
<feature type="transmembrane region" description="Helical" evidence="7">
    <location>
        <begin position="6"/>
        <end position="25"/>
    </location>
</feature>
<evidence type="ECO:0000256" key="7">
    <source>
        <dbReference type="SAM" id="Phobius"/>
    </source>
</evidence>
<dbReference type="SUPFAM" id="SSF81342">
    <property type="entry name" value="Transmembrane di-heme cytochromes"/>
    <property type="match status" value="1"/>
</dbReference>
<proteinExistence type="predicted"/>
<comment type="subcellular location">
    <subcellularLocation>
        <location evidence="1">Cell membrane</location>
        <topology evidence="1">Multi-pass membrane protein</topology>
    </subcellularLocation>
</comment>
<feature type="region of interest" description="Disordered" evidence="6">
    <location>
        <begin position="168"/>
        <end position="198"/>
    </location>
</feature>
<keyword evidence="2" id="KW-1003">Cell membrane</keyword>
<evidence type="ECO:0000313" key="9">
    <source>
        <dbReference type="EMBL" id="UXY15929.1"/>
    </source>
</evidence>
<reference evidence="9" key="1">
    <citation type="submission" date="2022-10" db="EMBL/GenBank/DDBJ databases">
        <title>Chitiniphilus purpureus sp. nov., a novel chitin-degrading bacterium isolated from crawfish pond sediment.</title>
        <authorList>
            <person name="Li K."/>
        </authorList>
    </citation>
    <scope>NUCLEOTIDE SEQUENCE</scope>
    <source>
        <strain evidence="9">CD1</strain>
    </source>
</reference>
<evidence type="ECO:0000256" key="3">
    <source>
        <dbReference type="ARBA" id="ARBA00022692"/>
    </source>
</evidence>
<accession>A0ABY6DNI3</accession>
<evidence type="ECO:0000256" key="5">
    <source>
        <dbReference type="ARBA" id="ARBA00023136"/>
    </source>
</evidence>
<evidence type="ECO:0000256" key="6">
    <source>
        <dbReference type="SAM" id="MobiDB-lite"/>
    </source>
</evidence>
<feature type="transmembrane region" description="Helical" evidence="7">
    <location>
        <begin position="93"/>
        <end position="115"/>
    </location>
</feature>
<dbReference type="EMBL" id="CP106753">
    <property type="protein sequence ID" value="UXY15929.1"/>
    <property type="molecule type" value="Genomic_DNA"/>
</dbReference>
<feature type="transmembrane region" description="Helical" evidence="7">
    <location>
        <begin position="136"/>
        <end position="154"/>
    </location>
</feature>
<feature type="transmembrane region" description="Helical" evidence="7">
    <location>
        <begin position="37"/>
        <end position="55"/>
    </location>
</feature>
<dbReference type="InterPro" id="IPR051542">
    <property type="entry name" value="Hydrogenase_cytochrome"/>
</dbReference>
<keyword evidence="3 7" id="KW-0812">Transmembrane</keyword>
<name>A0ABY6DNI3_9NEIS</name>
<dbReference type="RefSeq" id="WP_263125366.1">
    <property type="nucleotide sequence ID" value="NZ_CP106753.1"/>
</dbReference>